<dbReference type="EMBL" id="EQ973962">
    <property type="protein sequence ID" value="EEF36979.1"/>
    <property type="molecule type" value="Genomic_DNA"/>
</dbReference>
<organism evidence="5 6">
    <name type="scientific">Ricinus communis</name>
    <name type="common">Castor bean</name>
    <dbReference type="NCBI Taxonomy" id="3988"/>
    <lineage>
        <taxon>Eukaryota</taxon>
        <taxon>Viridiplantae</taxon>
        <taxon>Streptophyta</taxon>
        <taxon>Embryophyta</taxon>
        <taxon>Tracheophyta</taxon>
        <taxon>Spermatophyta</taxon>
        <taxon>Magnoliopsida</taxon>
        <taxon>eudicotyledons</taxon>
        <taxon>Gunneridae</taxon>
        <taxon>Pentapetalae</taxon>
        <taxon>rosids</taxon>
        <taxon>fabids</taxon>
        <taxon>Malpighiales</taxon>
        <taxon>Euphorbiaceae</taxon>
        <taxon>Acalyphoideae</taxon>
        <taxon>Acalypheae</taxon>
        <taxon>Ricinus</taxon>
    </lineage>
</organism>
<evidence type="ECO:0000256" key="3">
    <source>
        <dbReference type="SAM" id="Coils"/>
    </source>
</evidence>
<dbReference type="PANTHER" id="PTHR31580:SF49">
    <property type="entry name" value="FILAMENT-LIKE PLANT PROTEIN 3"/>
    <property type="match status" value="1"/>
</dbReference>
<dbReference type="InParanoid" id="B9SHD7"/>
<dbReference type="STRING" id="3988.B9SHD7"/>
<proteinExistence type="inferred from homology"/>
<evidence type="ECO:0008006" key="7">
    <source>
        <dbReference type="Google" id="ProtNLM"/>
    </source>
</evidence>
<gene>
    <name evidence="5" type="ORF">RCOM_0989860</name>
</gene>
<evidence type="ECO:0000256" key="4">
    <source>
        <dbReference type="SAM" id="MobiDB-lite"/>
    </source>
</evidence>
<evidence type="ECO:0000313" key="5">
    <source>
        <dbReference type="EMBL" id="EEF36979.1"/>
    </source>
</evidence>
<dbReference type="Pfam" id="PF05911">
    <property type="entry name" value="FPP"/>
    <property type="match status" value="1"/>
</dbReference>
<feature type="non-terminal residue" evidence="5">
    <location>
        <position position="252"/>
    </location>
</feature>
<feature type="region of interest" description="Disordered" evidence="4">
    <location>
        <begin position="1"/>
        <end position="35"/>
    </location>
</feature>
<dbReference type="InterPro" id="IPR008587">
    <property type="entry name" value="FPP_plant"/>
</dbReference>
<comment type="similarity">
    <text evidence="1">Belongs to the FPP family.</text>
</comment>
<name>B9SHD7_RICCO</name>
<evidence type="ECO:0000313" key="6">
    <source>
        <dbReference type="Proteomes" id="UP000008311"/>
    </source>
</evidence>
<dbReference type="Proteomes" id="UP000008311">
    <property type="component" value="Unassembled WGS sequence"/>
</dbReference>
<feature type="coiled-coil region" evidence="3">
    <location>
        <begin position="37"/>
        <end position="71"/>
    </location>
</feature>
<feature type="coiled-coil region" evidence="3">
    <location>
        <begin position="104"/>
        <end position="170"/>
    </location>
</feature>
<keyword evidence="2 3" id="KW-0175">Coiled coil</keyword>
<dbReference type="AlphaFoldDB" id="B9SHD7"/>
<evidence type="ECO:0000256" key="1">
    <source>
        <dbReference type="ARBA" id="ARBA00005921"/>
    </source>
</evidence>
<reference evidence="6" key="1">
    <citation type="journal article" date="2010" name="Nat. Biotechnol.">
        <title>Draft genome sequence of the oilseed species Ricinus communis.</title>
        <authorList>
            <person name="Chan A.P."/>
            <person name="Crabtree J."/>
            <person name="Zhao Q."/>
            <person name="Lorenzi H."/>
            <person name="Orvis J."/>
            <person name="Puiu D."/>
            <person name="Melake-Berhan A."/>
            <person name="Jones K.M."/>
            <person name="Redman J."/>
            <person name="Chen G."/>
            <person name="Cahoon E.B."/>
            <person name="Gedil M."/>
            <person name="Stanke M."/>
            <person name="Haas B.J."/>
            <person name="Wortman J.R."/>
            <person name="Fraser-Liggett C.M."/>
            <person name="Ravel J."/>
            <person name="Rabinowicz P.D."/>
        </authorList>
    </citation>
    <scope>NUCLEOTIDE SEQUENCE [LARGE SCALE GENOMIC DNA]</scope>
    <source>
        <strain evidence="6">cv. Hale</strain>
    </source>
</reference>
<dbReference type="PANTHER" id="PTHR31580">
    <property type="entry name" value="FILAMENT-LIKE PLANT PROTEIN 4"/>
    <property type="match status" value="1"/>
</dbReference>
<sequence>MERLAALPDTESGSSYLEVGSLSDQANSRESPWKAEHRAMIHRTAELDERLEKLEEEKVEIQKALTKCQKQLKMSQSQLKEADVDLHSQLALASKLKGVTKEEMKSVKSKREVAESRLLIAEAENQSLLCKVGLLVAEAEKERASSAEALAKCQKLEDELAKRKSEAEIQHEAQVKHDASINELLKIKQEKELAVAASKFAECQETISSLGSKLKSLATLEDFLVDSENSLDISGQGLKHLINGGEQWRLHS</sequence>
<keyword evidence="6" id="KW-1185">Reference proteome</keyword>
<dbReference type="eggNOG" id="ENOG502QQJ4">
    <property type="taxonomic scope" value="Eukaryota"/>
</dbReference>
<accession>B9SHD7</accession>
<evidence type="ECO:0000256" key="2">
    <source>
        <dbReference type="ARBA" id="ARBA00023054"/>
    </source>
</evidence>
<protein>
    <recommendedName>
        <fullName evidence="7">Filament-like plant protein 3</fullName>
    </recommendedName>
</protein>